<evidence type="ECO:0000256" key="2">
    <source>
        <dbReference type="SAM" id="Coils"/>
    </source>
</evidence>
<feature type="region of interest" description="Disordered" evidence="3">
    <location>
        <begin position="1606"/>
        <end position="1636"/>
    </location>
</feature>
<feature type="domain" description="Phage tail tape measure protein" evidence="4">
    <location>
        <begin position="448"/>
        <end position="649"/>
    </location>
</feature>
<feature type="coiled-coil region" evidence="2">
    <location>
        <begin position="235"/>
        <end position="262"/>
    </location>
</feature>
<feature type="coiled-coil region" evidence="2">
    <location>
        <begin position="333"/>
        <end position="384"/>
    </location>
</feature>
<feature type="compositionally biased region" description="Basic and acidic residues" evidence="3">
    <location>
        <begin position="1691"/>
        <end position="1736"/>
    </location>
</feature>
<name>A0A8S5R2J5_9CAUD</name>
<evidence type="ECO:0000256" key="3">
    <source>
        <dbReference type="SAM" id="MobiDB-lite"/>
    </source>
</evidence>
<proteinExistence type="predicted"/>
<dbReference type="InterPro" id="IPR010090">
    <property type="entry name" value="Phage_tape_meas"/>
</dbReference>
<dbReference type="Pfam" id="PF10145">
    <property type="entry name" value="PhageMin_Tail"/>
    <property type="match status" value="1"/>
</dbReference>
<feature type="coiled-coil region" evidence="2">
    <location>
        <begin position="1069"/>
        <end position="1110"/>
    </location>
</feature>
<sequence>MANQRLAKVIVTANTTTAKKVMEELDQLIVKYTNHVQELTAAGKANTAECKQSESVLKALSQVQRDNIEDTKRLSEVVQDLTNTKLRDLRRAFGSGKAALAKLTGSDADLKRAEQIRSEMKQAGDEIRLIEGQYVKIAEGLKNVKNQSDQWLDKAIKQQRDLVGSLQKSDASYQQNLATLKQLEAEEDRRKGKMGIVEARQTVTSQNASASDLRRAKATLTEARDNTPTGNSADIAKYNSELQEIEKRLEAVSGKAQKASLSWKQMRQVLSAPNNASGEDIKRTMEVIQQKIQQLPAGSKYVATLRRQYSMLEQTLKGTRMSQSALNDILARSKQGKASLDELRRAYKQLEEELNQINTKSKEFAEKQKSMKELKKNIDEVTGAANKQGGAWHTALKDLTAYVGLFAMFNQIKSLLTGVIKKNLEYSGSLTDIRKVSGLALEDVDKLSTELAKIDTRTSVDGLARLAYEASKLGVGKYGVEGMAQFVRAADKINVAIGEEMGEKALPSLLKMTEVMGIIPKMGLEKSIEAVGSAMFKLSSTSTATSSDITEFAKRCTGVARTAGITTDQLLALGSAFSAQMASPEVAATAMSKFIVALQKNHNLIEKGLAIPAGTINSMYQAGNAMDAIVLILEKMKDKGNMNALGEIFKDVGGDGQRLISSMVTMAKNVDMLKDHLDVSSEAFREGTAVTAEYEMQQQSAIGILERANNLWEKAFINPDGVDNVKALAQSWYDVSKFLTENKAAMLAFNAILQVIIWSCQILARMLPGLLAGLLFKGASAAIQAIGRAFVGVGETAIIATLRTEGLNAAWKKLNASMKANWISLVIGLLVELGVTLYSVFKKTKDLADAQLDVNKYVEEGASKWEQERRKIDSYVAAISSANTNAKERARLIKNFNKDYKPYLDKLGLEVNSVNTLKKAYSKLNEELKKKMFYEIRQKAFDTELGAVQGKVGKATLAYSKYINSEKGSTWYAYDTKYLQDEVSRGRNATQIYRAMVEGVYGKSGTWSGYNGDYVLKTGSVNDKALLTYISNFVNAQKKYDVTKDTIKKALDPLVGDYDPFAGEDVGSLDNSAEDKDAKRARLQAERDQKRAWREELNQKQDQAKAIMDDVDNYYDRQINAKLAQAISLNMDEAEQKQFVLPLKQNKEIARSQVRLAVAGQPNKWEDAKKMMAADMVEQADETGVNLSKDLLDGILKSNIGNLRKLMEQLGNSLGLSMNSITAQIFAKATRSEQELLNMQFKQMEARRKIAMEHDYTGIVQQNSYDNFNEMGYAAPTKEETTVTKKVVDGKEILDISAFEKRKKVIKEMFEAARRNIAQLYTIDVTTTKGRGVLMKMLFGDDPDGMAARIKKSLGESEESWKAFYQNLIQYSDDYAEAEKKKYDSAKKIVDFWWSSNKRNLTQQAKLRKMENESQMFGKRTNLLSNLGLADLTADPEIELMKARMQAAEDYYAFVERKTKNKQLIDEAERARQEAELAYANQMATAMKSRLSQMKELVQPIEDFGAAVGQALAEMRYDAESANDAIRSALKSMLESWAKMALNDVNTQMWKAINDAGAKRGKAKAQPDIDAARANANANAVTMNTSDIGTAGNPAHVIVDNGISVDTNSNPTQSDTAPTEPPLAWQKRNPGKTIDDYNKEVKSTGGQIGVSMAAQTGAAVADTVTGNSGLGEAATNIAMSGVNAALNADLGKGKKDRKEEKQRKKQLREEKKHQKKLTKEVKEGIKDREKTTDKGVKKMTATTEQGNKEQSKNTEVAQQTIVNATDAALNATLTAKQKNNDETIKSDANRTETEVTFSIAGAMAKCFEFLGPIAGPIAAAVVMSTLMGLLQWALSSALGGGKKKNSSKGPNTKVVSGMLTYDSGNVQDLRPFVGNDGSLYWATEDSKPHNGVSLLTHPTATTINGQPSLVAENGPELVIGRETTQAMMMNNPQLLKALVNYDRNYSGRRTYDTGNIAETSPTIAAGASVTEEMVSNQANTNVALLQAVNTLLQRLEQPIEAKIDMYGRGKLYDSMTKANQFMKNK</sequence>
<organism evidence="5">
    <name type="scientific">Siphoviridae sp. ctXX925</name>
    <dbReference type="NCBI Taxonomy" id="2826370"/>
    <lineage>
        <taxon>Viruses</taxon>
        <taxon>Duplodnaviria</taxon>
        <taxon>Heunggongvirae</taxon>
        <taxon>Uroviricota</taxon>
        <taxon>Caudoviricetes</taxon>
    </lineage>
</organism>
<feature type="compositionally biased region" description="Polar residues" evidence="3">
    <location>
        <begin position="1606"/>
        <end position="1617"/>
    </location>
</feature>
<evidence type="ECO:0000256" key="1">
    <source>
        <dbReference type="ARBA" id="ARBA00022465"/>
    </source>
</evidence>
<dbReference type="EMBL" id="BK015794">
    <property type="protein sequence ID" value="DAE25148.1"/>
    <property type="molecule type" value="Genomic_DNA"/>
</dbReference>
<dbReference type="GO" id="GO:0098003">
    <property type="term" value="P:viral tail assembly"/>
    <property type="evidence" value="ECO:0007669"/>
    <property type="project" value="UniProtKB-KW"/>
</dbReference>
<keyword evidence="1" id="KW-1188">Viral release from host cell</keyword>
<keyword evidence="2" id="KW-0175">Coiled coil</keyword>
<evidence type="ECO:0000259" key="4">
    <source>
        <dbReference type="Pfam" id="PF10145"/>
    </source>
</evidence>
<feature type="region of interest" description="Disordered" evidence="3">
    <location>
        <begin position="1688"/>
        <end position="1754"/>
    </location>
</feature>
<feature type="coiled-coil region" evidence="2">
    <location>
        <begin position="1454"/>
        <end position="1485"/>
    </location>
</feature>
<evidence type="ECO:0000313" key="5">
    <source>
        <dbReference type="EMBL" id="DAE25148.1"/>
    </source>
</evidence>
<accession>A0A8S5R2J5</accession>
<reference evidence="5" key="1">
    <citation type="journal article" date="2021" name="Proc. Natl. Acad. Sci. U.S.A.">
        <title>A Catalog of Tens of Thousands of Viruses from Human Metagenomes Reveals Hidden Associations with Chronic Diseases.</title>
        <authorList>
            <person name="Tisza M.J."/>
            <person name="Buck C.B."/>
        </authorList>
    </citation>
    <scope>NUCLEOTIDE SEQUENCE</scope>
    <source>
        <strain evidence="5">CtXX925</strain>
    </source>
</reference>
<protein>
    <submittedName>
        <fullName evidence="5">Tail tape measure protein</fullName>
    </submittedName>
</protein>
<keyword evidence="1" id="KW-1245">Viral tail assembly</keyword>